<reference evidence="2" key="1">
    <citation type="submission" date="2014-09" db="EMBL/GenBank/DDBJ databases">
        <authorList>
            <person name="Magalhaes I.L.F."/>
            <person name="Oliveira U."/>
            <person name="Santos F.R."/>
            <person name="Vidigal T.H.D.A."/>
            <person name="Brescovit A.D."/>
            <person name="Santos A.J."/>
        </authorList>
    </citation>
    <scope>NUCLEOTIDE SEQUENCE</scope>
</reference>
<dbReference type="AlphaFoldDB" id="A0A0K8ST64"/>
<dbReference type="EMBL" id="GBRD01009814">
    <property type="protein sequence ID" value="JAG56010.1"/>
    <property type="molecule type" value="Transcribed_RNA"/>
</dbReference>
<evidence type="ECO:0000256" key="1">
    <source>
        <dbReference type="SAM" id="MobiDB-lite"/>
    </source>
</evidence>
<sequence>MVFGRGSYRKSNAKDQTSLETIKKSKLLLRRLIQHLDRRRLHQTHRTLRRMNDRLLCQLDSNKKQQQSDKVPHPMENPNLETGSVLQEKNCHFTTETMQKISYQRRKVMLNYLQSKTAFEFLDRIVE</sequence>
<organism evidence="2">
    <name type="scientific">Lygus hesperus</name>
    <name type="common">Western plant bug</name>
    <dbReference type="NCBI Taxonomy" id="30085"/>
    <lineage>
        <taxon>Eukaryota</taxon>
        <taxon>Metazoa</taxon>
        <taxon>Ecdysozoa</taxon>
        <taxon>Arthropoda</taxon>
        <taxon>Hexapoda</taxon>
        <taxon>Insecta</taxon>
        <taxon>Pterygota</taxon>
        <taxon>Neoptera</taxon>
        <taxon>Paraneoptera</taxon>
        <taxon>Hemiptera</taxon>
        <taxon>Heteroptera</taxon>
        <taxon>Panheteroptera</taxon>
        <taxon>Cimicomorpha</taxon>
        <taxon>Miridae</taxon>
        <taxon>Mirini</taxon>
        <taxon>Lygus</taxon>
    </lineage>
</organism>
<protein>
    <submittedName>
        <fullName evidence="2">Uncharacterized protein</fullName>
    </submittedName>
</protein>
<accession>A0A0K8ST64</accession>
<name>A0A0K8ST64_LYGHE</name>
<feature type="region of interest" description="Disordered" evidence="1">
    <location>
        <begin position="60"/>
        <end position="84"/>
    </location>
</feature>
<feature type="compositionally biased region" description="Basic and acidic residues" evidence="1">
    <location>
        <begin position="61"/>
        <end position="73"/>
    </location>
</feature>
<evidence type="ECO:0000313" key="2">
    <source>
        <dbReference type="EMBL" id="JAG56010.1"/>
    </source>
</evidence>
<proteinExistence type="predicted"/>